<evidence type="ECO:0000313" key="1">
    <source>
        <dbReference type="EMBL" id="MPR31852.1"/>
    </source>
</evidence>
<accession>A0A7C9FQJ2</accession>
<proteinExistence type="predicted"/>
<gene>
    <name evidence="1" type="ORF">GBK04_00430</name>
</gene>
<dbReference type="RefSeq" id="WP_152755883.1">
    <property type="nucleotide sequence ID" value="NZ_WHLY01000001.1"/>
</dbReference>
<comment type="caution">
    <text evidence="1">The sequence shown here is derived from an EMBL/GenBank/DDBJ whole genome shotgun (WGS) entry which is preliminary data.</text>
</comment>
<evidence type="ECO:0000313" key="2">
    <source>
        <dbReference type="Proteomes" id="UP000479293"/>
    </source>
</evidence>
<reference evidence="1 2" key="1">
    <citation type="submission" date="2019-10" db="EMBL/GenBank/DDBJ databases">
        <title>Draft Genome Sequence of Cytophagaceae sp. SJW1-29.</title>
        <authorList>
            <person name="Choi A."/>
        </authorList>
    </citation>
    <scope>NUCLEOTIDE SEQUENCE [LARGE SCALE GENOMIC DNA]</scope>
    <source>
        <strain evidence="1 2">SJW1-29</strain>
    </source>
</reference>
<name>A0A7C9FQJ2_9BACT</name>
<dbReference type="EMBL" id="WHLY01000001">
    <property type="protein sequence ID" value="MPR31852.1"/>
    <property type="molecule type" value="Genomic_DNA"/>
</dbReference>
<dbReference type="AlphaFoldDB" id="A0A7C9FQJ2"/>
<dbReference type="PROSITE" id="PS51257">
    <property type="entry name" value="PROKAR_LIPOPROTEIN"/>
    <property type="match status" value="1"/>
</dbReference>
<protein>
    <submittedName>
        <fullName evidence="1">Uncharacterized protein</fullName>
    </submittedName>
</protein>
<dbReference type="Proteomes" id="UP000479293">
    <property type="component" value="Unassembled WGS sequence"/>
</dbReference>
<keyword evidence="2" id="KW-1185">Reference proteome</keyword>
<organism evidence="1 2">
    <name type="scientific">Salmonirosea aquatica</name>
    <dbReference type="NCBI Taxonomy" id="2654236"/>
    <lineage>
        <taxon>Bacteria</taxon>
        <taxon>Pseudomonadati</taxon>
        <taxon>Bacteroidota</taxon>
        <taxon>Cytophagia</taxon>
        <taxon>Cytophagales</taxon>
        <taxon>Spirosomataceae</taxon>
        <taxon>Salmonirosea</taxon>
    </lineage>
</organism>
<sequence length="78" mass="8647">MRPILSRIITLALFGTLCFVQGCIDHVPLRSTVLTTLPFEVQNGQFTFTIQGDQLGDSPVKEYGVVYAAYFRAVGNHN</sequence>